<dbReference type="Proteomes" id="UP000198427">
    <property type="component" value="Unassembled WGS sequence"/>
</dbReference>
<comment type="caution">
    <text evidence="1">The sequence shown here is derived from an EMBL/GenBank/DDBJ whole genome shotgun (WGS) entry which is preliminary data.</text>
</comment>
<reference evidence="1 2" key="1">
    <citation type="submission" date="2017-06" db="EMBL/GenBank/DDBJ databases">
        <authorList>
            <person name="Varghese N."/>
            <person name="Submissions S."/>
        </authorList>
    </citation>
    <scope>NUCLEOTIDE SEQUENCE [LARGE SCALE GENOMIC DNA]</scope>
    <source>
        <strain evidence="1 2">DSM 26989</strain>
    </source>
</reference>
<protein>
    <submittedName>
        <fullName evidence="1">Uncharacterized protein</fullName>
    </submittedName>
</protein>
<keyword evidence="2" id="KW-1185">Reference proteome</keyword>
<dbReference type="AlphaFoldDB" id="A0A2K9HC99"/>
<evidence type="ECO:0000313" key="2">
    <source>
        <dbReference type="Proteomes" id="UP000198427"/>
    </source>
</evidence>
<gene>
    <name evidence="1" type="ORF">SAMN06265364_1103</name>
</gene>
<dbReference type="OrthoDB" id="1055572at2"/>
<evidence type="ECO:0000313" key="1">
    <source>
        <dbReference type="EMBL" id="SNR77587.1"/>
    </source>
</evidence>
<dbReference type="EMBL" id="FZNZ01000010">
    <property type="protein sequence ID" value="SNR77587.1"/>
    <property type="molecule type" value="Genomic_DNA"/>
</dbReference>
<dbReference type="KEGG" id="pje:CRM71_13040"/>
<sequence length="772" mass="84813">MRNSMKKNILAACGLLFCSSLLHAQTTDEVRIDFENQDYQAIGVYDTWLKSPFRSHDGQPATLQGNVQVVSNIDKNYDDVLKSTPNASDKVLGFQRSRYGSNTFGARIDLKQPFALTKETKYVHVMIHKPKAGRTMLIGLGKRTDRPGQSADTEQFWEFSTKEIEPNKWVDAVFPVKGAGGIDIHSLVVVVDCEDSNGLKDDFLAYIDNIVVNNEAFTTTNREDYPMNYNKDQKCTRTDRGLKGISLGNQSIAVYGDISSSTPAYTYLSKRAFWAKPGETLTPAVQYKGIWMHSYVYVDLNNNGRFEPKVEAGQIVPDAGNELMAYSFLSASDENSGFNSAGTEISGNGRNTLSMPAFTLPDTLQHGFYRMRYKVDWNSSDAGGSIETNNHIINNGGGAMDIRLNVHGDNVTITQGALNGKVVAADDTELNNLSIPFGQPFTIKMKPEHGFNFNGLRVRHGYNLTGDSLSHGTYQYVDELVPRERFNEDGTFTLPAEMIDGDVSLEGIFIDAKTTLTYEVYFNNKFVYSTAVNGAKTGAVTIPESLNRDFVELSSDTQTVTSLPATVRINAMWTGPMKVATATDTTWYNLKVSSQPKWVSSRTYAPNVYFIDQSDTDKDAALWALTGDPYSGFHLINKAVGPTHVLASASPKGSGNAGGFTFATLESASELPIGYTSGWFLNVSPNDEAGFYICNPEGYGLNYRANNNLAYWTGGKDGGSTFVPTEVKKTSTGISSLTLQQDATTTYDLTGRSVGKNHRGIVIRNGKKLLIK</sequence>
<organism evidence="1 2">
    <name type="scientific">Prevotella jejuni</name>
    <dbReference type="NCBI Taxonomy" id="1177574"/>
    <lineage>
        <taxon>Bacteria</taxon>
        <taxon>Pseudomonadati</taxon>
        <taxon>Bacteroidota</taxon>
        <taxon>Bacteroidia</taxon>
        <taxon>Bacteroidales</taxon>
        <taxon>Prevotellaceae</taxon>
        <taxon>Prevotella</taxon>
    </lineage>
</organism>
<proteinExistence type="predicted"/>
<accession>A0A2K9HC99</accession>
<name>A0A2K9HC99_9BACT</name>